<dbReference type="KEGG" id="otd:J1M35_06430"/>
<sequence length="193" mass="21077">MAVSTTFGYNAPEDRLWLACAAWPQRLWLTRRVVRAMLQAVVQSLESAAAAAPLPAGDTRPAAERAAAAHDASLNQPQPGEQVRALQMGREATDAPALQGAVLCTRFTLLTLGTQTELVFDTPAGQRRLRLSRIGLHRWLHALQLVLRSAGWTDWPAAPDWLTRSYLPPALRSLLTPPPADSALDDEPYDDVP</sequence>
<feature type="region of interest" description="Disordered" evidence="1">
    <location>
        <begin position="53"/>
        <end position="88"/>
    </location>
</feature>
<organism evidence="2 3">
    <name type="scientific">Ottowia testudinis</name>
    <dbReference type="NCBI Taxonomy" id="2816950"/>
    <lineage>
        <taxon>Bacteria</taxon>
        <taxon>Pseudomonadati</taxon>
        <taxon>Pseudomonadota</taxon>
        <taxon>Betaproteobacteria</taxon>
        <taxon>Burkholderiales</taxon>
        <taxon>Comamonadaceae</taxon>
        <taxon>Ottowia</taxon>
    </lineage>
</organism>
<proteinExistence type="predicted"/>
<evidence type="ECO:0000313" key="2">
    <source>
        <dbReference type="EMBL" id="QTD46513.1"/>
    </source>
</evidence>
<name>A0A975CN27_9BURK</name>
<accession>A0A975CN27</accession>
<dbReference type="RefSeq" id="WP_208010412.1">
    <property type="nucleotide sequence ID" value="NZ_CP071796.1"/>
</dbReference>
<evidence type="ECO:0000313" key="3">
    <source>
        <dbReference type="Proteomes" id="UP000663903"/>
    </source>
</evidence>
<dbReference type="Proteomes" id="UP000663903">
    <property type="component" value="Chromosome"/>
</dbReference>
<dbReference type="EMBL" id="CP071796">
    <property type="protein sequence ID" value="QTD46513.1"/>
    <property type="molecule type" value="Genomic_DNA"/>
</dbReference>
<gene>
    <name evidence="2" type="ORF">J1M35_06430</name>
</gene>
<keyword evidence="3" id="KW-1185">Reference proteome</keyword>
<evidence type="ECO:0000256" key="1">
    <source>
        <dbReference type="SAM" id="MobiDB-lite"/>
    </source>
</evidence>
<reference evidence="2" key="1">
    <citation type="submission" date="2021-03" db="EMBL/GenBank/DDBJ databases">
        <title>Ottowia sp. 27C isolated from the cloaca of a Giant Asian pond turtle (Heosemys grandis).</title>
        <authorList>
            <person name="Spergser J."/>
            <person name="Busse H.-J."/>
        </authorList>
    </citation>
    <scope>NUCLEOTIDE SEQUENCE</scope>
    <source>
        <strain evidence="2">27C</strain>
    </source>
</reference>
<protein>
    <submittedName>
        <fullName evidence="2">Uncharacterized protein</fullName>
    </submittedName>
</protein>
<dbReference type="AlphaFoldDB" id="A0A975CN27"/>